<protein>
    <submittedName>
        <fullName evidence="1">Uncharacterized protein</fullName>
    </submittedName>
</protein>
<reference evidence="1 2" key="1">
    <citation type="submission" date="2019-03" db="EMBL/GenBank/DDBJ databases">
        <title>Genomic Encyclopedia of Type Strains, Phase IV (KMG-IV): sequencing the most valuable type-strain genomes for metagenomic binning, comparative biology and taxonomic classification.</title>
        <authorList>
            <person name="Goeker M."/>
        </authorList>
    </citation>
    <scope>NUCLEOTIDE SEQUENCE [LARGE SCALE GENOMIC DNA]</scope>
    <source>
        <strain evidence="1 2">DSM 22362</strain>
    </source>
</reference>
<dbReference type="EMBL" id="SMBZ01000011">
    <property type="protein sequence ID" value="TCV17128.1"/>
    <property type="molecule type" value="Genomic_DNA"/>
</dbReference>
<evidence type="ECO:0000313" key="2">
    <source>
        <dbReference type="Proteomes" id="UP000295197"/>
    </source>
</evidence>
<dbReference type="Proteomes" id="UP000295197">
    <property type="component" value="Unassembled WGS sequence"/>
</dbReference>
<name>A0A4R3VYW8_9SPHI</name>
<sequence length="147" mass="16479">MSKILKTAIESVNDVKSLLDQADVSSNVGLTGEIRLINLKLNSTLEDVVVFCNGSGSSQITENIIHINIHVPNLKNQPSGVPNSADNTQPNVARMEEIGKAIMNVVDDYRGYDFFIKLENSGEVIPNGSKWYYNVVLRYYYLRRDQN</sequence>
<proteinExistence type="predicted"/>
<comment type="caution">
    <text evidence="1">The sequence shown here is derived from an EMBL/GenBank/DDBJ whole genome shotgun (WGS) entry which is preliminary data.</text>
</comment>
<accession>A0A4R3VYW8</accession>
<organism evidence="1 2">
    <name type="scientific">Sphingobacterium alimentarium</name>
    <dbReference type="NCBI Taxonomy" id="797292"/>
    <lineage>
        <taxon>Bacteria</taxon>
        <taxon>Pseudomonadati</taxon>
        <taxon>Bacteroidota</taxon>
        <taxon>Sphingobacteriia</taxon>
        <taxon>Sphingobacteriales</taxon>
        <taxon>Sphingobacteriaceae</taxon>
        <taxon>Sphingobacterium</taxon>
    </lineage>
</organism>
<dbReference type="OrthoDB" id="1262402at2"/>
<keyword evidence="2" id="KW-1185">Reference proteome</keyword>
<evidence type="ECO:0000313" key="1">
    <source>
        <dbReference type="EMBL" id="TCV17128.1"/>
    </source>
</evidence>
<dbReference type="AlphaFoldDB" id="A0A4R3VYW8"/>
<gene>
    <name evidence="1" type="ORF">EDC17_101145</name>
</gene>
<dbReference type="RefSeq" id="WP_132777216.1">
    <property type="nucleotide sequence ID" value="NZ_SMBZ01000011.1"/>
</dbReference>